<keyword evidence="4" id="KW-1185">Reference proteome</keyword>
<feature type="domain" description="Phospholipid/glycerol acyltransferase" evidence="2">
    <location>
        <begin position="93"/>
        <end position="283"/>
    </location>
</feature>
<dbReference type="OrthoDB" id="189226at2759"/>
<evidence type="ECO:0000313" key="4">
    <source>
        <dbReference type="Proteomes" id="UP000604046"/>
    </source>
</evidence>
<evidence type="ECO:0000256" key="1">
    <source>
        <dbReference type="SAM" id="Phobius"/>
    </source>
</evidence>
<dbReference type="PANTHER" id="PTHR10983">
    <property type="entry name" value="1-ACYLGLYCEROL-3-PHOSPHATE ACYLTRANSFERASE-RELATED"/>
    <property type="match status" value="1"/>
</dbReference>
<gene>
    <name evidence="3" type="primary">LPAT3</name>
    <name evidence="3" type="ORF">SNAT2548_LOCUS23592</name>
</gene>
<keyword evidence="1" id="KW-0812">Transmembrane</keyword>
<dbReference type="InterPro" id="IPR002123">
    <property type="entry name" value="Plipid/glycerol_acylTrfase"/>
</dbReference>
<dbReference type="SMART" id="SM00563">
    <property type="entry name" value="PlsC"/>
    <property type="match status" value="1"/>
</dbReference>
<dbReference type="CDD" id="cd07990">
    <property type="entry name" value="LPLAT_LCLAT1-like"/>
    <property type="match status" value="1"/>
</dbReference>
<evidence type="ECO:0000259" key="2">
    <source>
        <dbReference type="SMART" id="SM00563"/>
    </source>
</evidence>
<proteinExistence type="predicted"/>
<keyword evidence="1" id="KW-1133">Transmembrane helix</keyword>
<dbReference type="Pfam" id="PF01553">
    <property type="entry name" value="Acyltransferase"/>
    <property type="match status" value="1"/>
</dbReference>
<dbReference type="SUPFAM" id="SSF69593">
    <property type="entry name" value="Glycerol-3-phosphate (1)-acyltransferase"/>
    <property type="match status" value="1"/>
</dbReference>
<comment type="caution">
    <text evidence="3">The sequence shown here is derived from an EMBL/GenBank/DDBJ whole genome shotgun (WGS) entry which is preliminary data.</text>
</comment>
<dbReference type="GO" id="GO:0012505">
    <property type="term" value="C:endomembrane system"/>
    <property type="evidence" value="ECO:0007669"/>
    <property type="project" value="TreeGrafter"/>
</dbReference>
<dbReference type="AlphaFoldDB" id="A0A812RF97"/>
<evidence type="ECO:0000313" key="3">
    <source>
        <dbReference type="EMBL" id="CAE7434460.1"/>
    </source>
</evidence>
<dbReference type="GO" id="GO:0016746">
    <property type="term" value="F:acyltransferase activity"/>
    <property type="evidence" value="ECO:0007669"/>
    <property type="project" value="InterPro"/>
</dbReference>
<dbReference type="EMBL" id="CAJNDS010002327">
    <property type="protein sequence ID" value="CAE7434460.1"/>
    <property type="molecule type" value="Genomic_DNA"/>
</dbReference>
<reference evidence="3" key="1">
    <citation type="submission" date="2021-02" db="EMBL/GenBank/DDBJ databases">
        <authorList>
            <person name="Dougan E. K."/>
            <person name="Rhodes N."/>
            <person name="Thang M."/>
            <person name="Chan C."/>
        </authorList>
    </citation>
    <scope>NUCLEOTIDE SEQUENCE</scope>
</reference>
<name>A0A812RF97_9DINO</name>
<feature type="transmembrane region" description="Helical" evidence="1">
    <location>
        <begin position="20"/>
        <end position="42"/>
    </location>
</feature>
<accession>A0A812RF97</accession>
<dbReference type="PANTHER" id="PTHR10983:SF16">
    <property type="entry name" value="LYSOCARDIOLIPIN ACYLTRANSFERASE 1"/>
    <property type="match status" value="1"/>
</dbReference>
<protein>
    <submittedName>
        <fullName evidence="3">LPAT3 protein</fullName>
    </submittedName>
</protein>
<sequence>MDWQRCKSSGLPALLAVPAMLWLAVCCNVLQVLCLILWVAGLRKEYTQAIRLIVEVMHRPFLYLMQYAGSRVYIYGEGDVKADILQSLGYNQSLIFSNHRGDLDWLIGLMVEDNGGGLGCCKAIVKQELVFLPLFGFAWWSADFICINRNWQSDRRKLDAGFVPMQVSVYKRAAVYAVRFLCWEMLGLGWLAEVISDSTNTENGPLSELTYVHVACMWVRAGIMLVGAEHHRQNMCSSDQAIPYTLTIFPEGTRLTPEKLRDSQDRGGASTAAIASSVWMQEDVILHV</sequence>
<organism evidence="3 4">
    <name type="scientific">Symbiodinium natans</name>
    <dbReference type="NCBI Taxonomy" id="878477"/>
    <lineage>
        <taxon>Eukaryota</taxon>
        <taxon>Sar</taxon>
        <taxon>Alveolata</taxon>
        <taxon>Dinophyceae</taxon>
        <taxon>Suessiales</taxon>
        <taxon>Symbiodiniaceae</taxon>
        <taxon>Symbiodinium</taxon>
    </lineage>
</organism>
<dbReference type="Proteomes" id="UP000604046">
    <property type="component" value="Unassembled WGS sequence"/>
</dbReference>
<keyword evidence="1" id="KW-0472">Membrane</keyword>